<reference evidence="4 5" key="1">
    <citation type="submission" date="2018-07" db="EMBL/GenBank/DDBJ databases">
        <title>Halioglobus sp. genome submission.</title>
        <authorList>
            <person name="Ye M.-Q."/>
            <person name="Du Z.-J."/>
        </authorList>
    </citation>
    <scope>NUCLEOTIDE SEQUENCE [LARGE SCALE GENOMIC DNA]</scope>
    <source>
        <strain evidence="4 5">U0301</strain>
    </source>
</reference>
<dbReference type="Gene3D" id="2.40.170.20">
    <property type="entry name" value="TonB-dependent receptor, beta-barrel domain"/>
    <property type="match status" value="1"/>
</dbReference>
<dbReference type="AlphaFoldDB" id="A0A3L7DU50"/>
<keyword evidence="5" id="KW-1185">Reference proteome</keyword>
<dbReference type="Proteomes" id="UP000265509">
    <property type="component" value="Unassembled WGS sequence"/>
</dbReference>
<name>A0A3L7DU50_9GAMM</name>
<dbReference type="GO" id="GO:0009279">
    <property type="term" value="C:cell outer membrane"/>
    <property type="evidence" value="ECO:0007669"/>
    <property type="project" value="UniProtKB-SubCell"/>
</dbReference>
<keyword evidence="2" id="KW-0472">Membrane</keyword>
<keyword evidence="3" id="KW-0998">Cell outer membrane</keyword>
<evidence type="ECO:0000256" key="1">
    <source>
        <dbReference type="ARBA" id="ARBA00004442"/>
    </source>
</evidence>
<dbReference type="SUPFAM" id="SSF56935">
    <property type="entry name" value="Porins"/>
    <property type="match status" value="1"/>
</dbReference>
<comment type="subcellular location">
    <subcellularLocation>
        <location evidence="1">Cell outer membrane</location>
    </subcellularLocation>
</comment>
<evidence type="ECO:0000313" key="5">
    <source>
        <dbReference type="Proteomes" id="UP000265509"/>
    </source>
</evidence>
<protein>
    <submittedName>
        <fullName evidence="4">Uncharacterized protein</fullName>
    </submittedName>
</protein>
<dbReference type="EMBL" id="QRAN01000069">
    <property type="protein sequence ID" value="RLQ20130.1"/>
    <property type="molecule type" value="Genomic_DNA"/>
</dbReference>
<evidence type="ECO:0000313" key="4">
    <source>
        <dbReference type="EMBL" id="RLQ20130.1"/>
    </source>
</evidence>
<comment type="caution">
    <text evidence="4">The sequence shown here is derived from an EMBL/GenBank/DDBJ whole genome shotgun (WGS) entry which is preliminary data.</text>
</comment>
<gene>
    <name evidence="4" type="ORF">DWB85_19360</name>
</gene>
<feature type="non-terminal residue" evidence="4">
    <location>
        <position position="91"/>
    </location>
</feature>
<dbReference type="InterPro" id="IPR036942">
    <property type="entry name" value="Beta-barrel_TonB_sf"/>
</dbReference>
<evidence type="ECO:0000256" key="2">
    <source>
        <dbReference type="ARBA" id="ARBA00023136"/>
    </source>
</evidence>
<sequence>MYWFDNDIEYHERRNLLGALTPIVSGGALDSDIPYQIQDGGGLYEVETTAFFAAVDYALTERLTLTAGARWSSEEKSAEIATLALNTNVLQ</sequence>
<accession>A0A3L7DU50</accession>
<proteinExistence type="predicted"/>
<evidence type="ECO:0000256" key="3">
    <source>
        <dbReference type="ARBA" id="ARBA00023237"/>
    </source>
</evidence>
<organism evidence="4 5">
    <name type="scientific">Seongchinamella sediminis</name>
    <dbReference type="NCBI Taxonomy" id="2283635"/>
    <lineage>
        <taxon>Bacteria</taxon>
        <taxon>Pseudomonadati</taxon>
        <taxon>Pseudomonadota</taxon>
        <taxon>Gammaproteobacteria</taxon>
        <taxon>Cellvibrionales</taxon>
        <taxon>Halieaceae</taxon>
        <taxon>Seongchinamella</taxon>
    </lineage>
</organism>